<evidence type="ECO:0000256" key="2">
    <source>
        <dbReference type="ARBA" id="ARBA00022475"/>
    </source>
</evidence>
<dbReference type="Pfam" id="PF09335">
    <property type="entry name" value="VTT_dom"/>
    <property type="match status" value="1"/>
</dbReference>
<feature type="transmembrane region" description="Helical" evidence="6">
    <location>
        <begin position="21"/>
        <end position="39"/>
    </location>
</feature>
<dbReference type="InterPro" id="IPR015414">
    <property type="entry name" value="TMEM64"/>
</dbReference>
<evidence type="ECO:0000256" key="1">
    <source>
        <dbReference type="ARBA" id="ARBA00004651"/>
    </source>
</evidence>
<dbReference type="RefSeq" id="WP_206940566.1">
    <property type="nucleotide sequence ID" value="NZ_JAFLNF010000004.1"/>
</dbReference>
<evidence type="ECO:0000256" key="4">
    <source>
        <dbReference type="ARBA" id="ARBA00022989"/>
    </source>
</evidence>
<keyword evidence="2 6" id="KW-1003">Cell membrane</keyword>
<comment type="caution">
    <text evidence="8">The sequence shown here is derived from an EMBL/GenBank/DDBJ whole genome shotgun (WGS) entry which is preliminary data.</text>
</comment>
<evidence type="ECO:0000256" key="3">
    <source>
        <dbReference type="ARBA" id="ARBA00022692"/>
    </source>
</evidence>
<sequence>MGDKQIAGENRTSSGVSWGRWGALAALLMGLAVAYAYGLQDYLTLSALIREHQALSEFVEAHLIAALALYILIYIAAVALSFPGASFLTIAGGYLFGWMVSGTAAVLAATAGATLVFLIARSSVGEVFRRKAGGWLARMREGFQNDAFSYMLFLRLTPIFPFWLVNMAPALLGVRLSVYSVATLLGIIPGTFAFSIVGSGLGSLIDAQEQASPGCGEAGTCNVEISALITPTMLVALFALGILALIPVVLKSRRKG</sequence>
<comment type="similarity">
    <text evidence="6">Belongs to the TVP38/TMEM64 family.</text>
</comment>
<evidence type="ECO:0000256" key="6">
    <source>
        <dbReference type="RuleBase" id="RU366058"/>
    </source>
</evidence>
<evidence type="ECO:0000259" key="7">
    <source>
        <dbReference type="Pfam" id="PF09335"/>
    </source>
</evidence>
<dbReference type="InterPro" id="IPR032816">
    <property type="entry name" value="VTT_dom"/>
</dbReference>
<dbReference type="PANTHER" id="PTHR12677">
    <property type="entry name" value="GOLGI APPARATUS MEMBRANE PROTEIN TVP38-RELATED"/>
    <property type="match status" value="1"/>
</dbReference>
<evidence type="ECO:0000313" key="8">
    <source>
        <dbReference type="EMBL" id="MBO0345719.1"/>
    </source>
</evidence>
<feature type="transmembrane region" description="Helical" evidence="6">
    <location>
        <begin position="94"/>
        <end position="120"/>
    </location>
</feature>
<dbReference type="PANTHER" id="PTHR12677:SF59">
    <property type="entry name" value="GOLGI APPARATUS MEMBRANE PROTEIN TVP38-RELATED"/>
    <property type="match status" value="1"/>
</dbReference>
<dbReference type="EMBL" id="JAFLNF010000004">
    <property type="protein sequence ID" value="MBO0345719.1"/>
    <property type="molecule type" value="Genomic_DNA"/>
</dbReference>
<gene>
    <name evidence="8" type="ORF">J0X15_10855</name>
</gene>
<keyword evidence="9" id="KW-1185">Reference proteome</keyword>
<feature type="transmembrane region" description="Helical" evidence="6">
    <location>
        <begin position="225"/>
        <end position="250"/>
    </location>
</feature>
<evidence type="ECO:0000256" key="5">
    <source>
        <dbReference type="ARBA" id="ARBA00023136"/>
    </source>
</evidence>
<keyword evidence="3 6" id="KW-0812">Transmembrane</keyword>
<name>A0A939ENC0_9HYPH</name>
<dbReference type="GO" id="GO:0005886">
    <property type="term" value="C:plasma membrane"/>
    <property type="evidence" value="ECO:0007669"/>
    <property type="project" value="UniProtKB-SubCell"/>
</dbReference>
<dbReference type="AlphaFoldDB" id="A0A939ENC0"/>
<reference evidence="8" key="1">
    <citation type="submission" date="2021-03" db="EMBL/GenBank/DDBJ databases">
        <title>Roseibium sp. CAU 1637 isolated from Incheon.</title>
        <authorList>
            <person name="Kim W."/>
        </authorList>
    </citation>
    <scope>NUCLEOTIDE SEQUENCE</scope>
    <source>
        <strain evidence="8">CAU 1637</strain>
    </source>
</reference>
<feature type="transmembrane region" description="Helical" evidence="6">
    <location>
        <begin position="147"/>
        <end position="166"/>
    </location>
</feature>
<dbReference type="Proteomes" id="UP000664779">
    <property type="component" value="Unassembled WGS sequence"/>
</dbReference>
<protein>
    <recommendedName>
        <fullName evidence="6">TVP38/TMEM64 family membrane protein</fullName>
    </recommendedName>
</protein>
<feature type="domain" description="VTT" evidence="7">
    <location>
        <begin position="85"/>
        <end position="199"/>
    </location>
</feature>
<accession>A0A939ENC0</accession>
<organism evidence="8 9">
    <name type="scientific">Roseibium limicola</name>
    <dbReference type="NCBI Taxonomy" id="2816037"/>
    <lineage>
        <taxon>Bacteria</taxon>
        <taxon>Pseudomonadati</taxon>
        <taxon>Pseudomonadota</taxon>
        <taxon>Alphaproteobacteria</taxon>
        <taxon>Hyphomicrobiales</taxon>
        <taxon>Stappiaceae</taxon>
        <taxon>Roseibium</taxon>
    </lineage>
</organism>
<evidence type="ECO:0000313" key="9">
    <source>
        <dbReference type="Proteomes" id="UP000664779"/>
    </source>
</evidence>
<feature type="transmembrane region" description="Helical" evidence="6">
    <location>
        <begin position="178"/>
        <end position="205"/>
    </location>
</feature>
<keyword evidence="5 6" id="KW-0472">Membrane</keyword>
<feature type="transmembrane region" description="Helical" evidence="6">
    <location>
        <begin position="59"/>
        <end position="82"/>
    </location>
</feature>
<proteinExistence type="inferred from homology"/>
<comment type="subcellular location">
    <subcellularLocation>
        <location evidence="1 6">Cell membrane</location>
        <topology evidence="1 6">Multi-pass membrane protein</topology>
    </subcellularLocation>
</comment>
<keyword evidence="4 6" id="KW-1133">Transmembrane helix</keyword>